<evidence type="ECO:0000313" key="1">
    <source>
        <dbReference type="EMBL" id="KAK0590236.1"/>
    </source>
</evidence>
<reference evidence="1" key="1">
    <citation type="journal article" date="2022" name="Plant J.">
        <title>Strategies of tolerance reflected in two North American maple genomes.</title>
        <authorList>
            <person name="McEvoy S.L."/>
            <person name="Sezen U.U."/>
            <person name="Trouern-Trend A."/>
            <person name="McMahon S.M."/>
            <person name="Schaberg P.G."/>
            <person name="Yang J."/>
            <person name="Wegrzyn J.L."/>
            <person name="Swenson N.G."/>
        </authorList>
    </citation>
    <scope>NUCLEOTIDE SEQUENCE</scope>
    <source>
        <strain evidence="1">NS2018</strain>
    </source>
</reference>
<dbReference type="Proteomes" id="UP001168877">
    <property type="component" value="Unassembled WGS sequence"/>
</dbReference>
<comment type="caution">
    <text evidence="1">The sequence shown here is derived from an EMBL/GenBank/DDBJ whole genome shotgun (WGS) entry which is preliminary data.</text>
</comment>
<organism evidence="1 2">
    <name type="scientific">Acer saccharum</name>
    <name type="common">Sugar maple</name>
    <dbReference type="NCBI Taxonomy" id="4024"/>
    <lineage>
        <taxon>Eukaryota</taxon>
        <taxon>Viridiplantae</taxon>
        <taxon>Streptophyta</taxon>
        <taxon>Embryophyta</taxon>
        <taxon>Tracheophyta</taxon>
        <taxon>Spermatophyta</taxon>
        <taxon>Magnoliopsida</taxon>
        <taxon>eudicotyledons</taxon>
        <taxon>Gunneridae</taxon>
        <taxon>Pentapetalae</taxon>
        <taxon>rosids</taxon>
        <taxon>malvids</taxon>
        <taxon>Sapindales</taxon>
        <taxon>Sapindaceae</taxon>
        <taxon>Hippocastanoideae</taxon>
        <taxon>Acereae</taxon>
        <taxon>Acer</taxon>
    </lineage>
</organism>
<evidence type="ECO:0000313" key="2">
    <source>
        <dbReference type="Proteomes" id="UP001168877"/>
    </source>
</evidence>
<reference evidence="1" key="2">
    <citation type="submission" date="2023-06" db="EMBL/GenBank/DDBJ databases">
        <authorList>
            <person name="Swenson N.G."/>
            <person name="Wegrzyn J.L."/>
            <person name="Mcevoy S.L."/>
        </authorList>
    </citation>
    <scope>NUCLEOTIDE SEQUENCE</scope>
    <source>
        <strain evidence="1">NS2018</strain>
        <tissue evidence="1">Leaf</tissue>
    </source>
</reference>
<name>A0AA39S4D7_ACESA</name>
<dbReference type="EMBL" id="JAUESC010000381">
    <property type="protein sequence ID" value="KAK0590236.1"/>
    <property type="molecule type" value="Genomic_DNA"/>
</dbReference>
<dbReference type="AlphaFoldDB" id="A0AA39S4D7"/>
<keyword evidence="2" id="KW-1185">Reference proteome</keyword>
<accession>A0AA39S4D7</accession>
<protein>
    <submittedName>
        <fullName evidence="1">Uncharacterized protein</fullName>
    </submittedName>
</protein>
<gene>
    <name evidence="1" type="ORF">LWI29_024341</name>
</gene>
<proteinExistence type="predicted"/>
<sequence>MEILVFNRRSSNFLSRRPTSTASFTFTSSGRLPSSSPPPAVVNPAFSFSSIGDRTSEELRSTWLLRSNLLLSPSLNGRLLSPLEALSLSNGNLSALVALSFSVSIFSSSMNTITALFDCRC</sequence>